<sequence length="338" mass="36072">MITLLSLALDVVVTLDDIACLNETAVIGCKSNRQMYFGTTWIDKQALTTVKEVPIEAEQNDLRVGTWPTEPEVTLFSSLSEAIGSLQPSPLNTIITFSDGHFTETGLLEVSQLVEIVGAGSNTSDAHSTQLTTKDITSKSTGKLTLQSLRLVPLSSSSVVASTKESGSLCVLNVIVEALSEHSATLFQLQSGSSEIRHSFFKNIESTESLICVSGTSSLAITNTLFLNIKRTSPAPTPVENTQCASCIEGKTNGFVKVIYCRFGACTTNGRAGAIDLEKNDVSSTVEIGNSSFDRNFAGEAVANSSRGDDVVLMSFDDSQTNLDWSTIQSFPSALTTL</sequence>
<gene>
    <name evidence="1" type="ORF">BLNAU_20353</name>
</gene>
<evidence type="ECO:0000313" key="1">
    <source>
        <dbReference type="EMBL" id="KAK2944717.1"/>
    </source>
</evidence>
<protein>
    <submittedName>
        <fullName evidence="1">Uncharacterized protein</fullName>
    </submittedName>
</protein>
<keyword evidence="2" id="KW-1185">Reference proteome</keyword>
<dbReference type="InterPro" id="IPR011050">
    <property type="entry name" value="Pectin_lyase_fold/virulence"/>
</dbReference>
<name>A0ABQ9WYY6_9EUKA</name>
<dbReference type="SUPFAM" id="SSF51126">
    <property type="entry name" value="Pectin lyase-like"/>
    <property type="match status" value="1"/>
</dbReference>
<comment type="caution">
    <text evidence="1">The sequence shown here is derived from an EMBL/GenBank/DDBJ whole genome shotgun (WGS) entry which is preliminary data.</text>
</comment>
<proteinExistence type="predicted"/>
<dbReference type="Proteomes" id="UP001281761">
    <property type="component" value="Unassembled WGS sequence"/>
</dbReference>
<evidence type="ECO:0000313" key="2">
    <source>
        <dbReference type="Proteomes" id="UP001281761"/>
    </source>
</evidence>
<reference evidence="1 2" key="1">
    <citation type="journal article" date="2022" name="bioRxiv">
        <title>Genomics of Preaxostyla Flagellates Illuminates Evolutionary Transitions and the Path Towards Mitochondrial Loss.</title>
        <authorList>
            <person name="Novak L.V.F."/>
            <person name="Treitli S.C."/>
            <person name="Pyrih J."/>
            <person name="Halakuc P."/>
            <person name="Pipaliya S.V."/>
            <person name="Vacek V."/>
            <person name="Brzon O."/>
            <person name="Soukal P."/>
            <person name="Eme L."/>
            <person name="Dacks J.B."/>
            <person name="Karnkowska A."/>
            <person name="Elias M."/>
            <person name="Hampl V."/>
        </authorList>
    </citation>
    <scope>NUCLEOTIDE SEQUENCE [LARGE SCALE GENOMIC DNA]</scope>
    <source>
        <strain evidence="1">NAU3</strain>
        <tissue evidence="1">Gut</tissue>
    </source>
</reference>
<dbReference type="EMBL" id="JARBJD010000287">
    <property type="protein sequence ID" value="KAK2944717.1"/>
    <property type="molecule type" value="Genomic_DNA"/>
</dbReference>
<organism evidence="1 2">
    <name type="scientific">Blattamonas nauphoetae</name>
    <dbReference type="NCBI Taxonomy" id="2049346"/>
    <lineage>
        <taxon>Eukaryota</taxon>
        <taxon>Metamonada</taxon>
        <taxon>Preaxostyla</taxon>
        <taxon>Oxymonadida</taxon>
        <taxon>Blattamonas</taxon>
    </lineage>
</organism>
<accession>A0ABQ9WYY6</accession>